<reference evidence="1 2" key="1">
    <citation type="submission" date="2014-04" db="EMBL/GenBank/DDBJ databases">
        <authorList>
            <consortium name="DOE Joint Genome Institute"/>
            <person name="Kuo A."/>
            <person name="Tarkka M."/>
            <person name="Buscot F."/>
            <person name="Kohler A."/>
            <person name="Nagy L.G."/>
            <person name="Floudas D."/>
            <person name="Copeland A."/>
            <person name="Barry K.W."/>
            <person name="Cichocki N."/>
            <person name="Veneault-Fourrey C."/>
            <person name="LaButti K."/>
            <person name="Lindquist E.A."/>
            <person name="Lipzen A."/>
            <person name="Lundell T."/>
            <person name="Morin E."/>
            <person name="Murat C."/>
            <person name="Sun H."/>
            <person name="Tunlid A."/>
            <person name="Henrissat B."/>
            <person name="Grigoriev I.V."/>
            <person name="Hibbett D.S."/>
            <person name="Martin F."/>
            <person name="Nordberg H.P."/>
            <person name="Cantor M.N."/>
            <person name="Hua S.X."/>
        </authorList>
    </citation>
    <scope>NUCLEOTIDE SEQUENCE [LARGE SCALE GENOMIC DNA]</scope>
    <source>
        <strain evidence="1 2">F 1598</strain>
    </source>
</reference>
<evidence type="ECO:0000313" key="1">
    <source>
        <dbReference type="EMBL" id="KIM83678.1"/>
    </source>
</evidence>
<dbReference type="InParanoid" id="A0A0C3BBM1"/>
<dbReference type="AlphaFoldDB" id="A0A0C3BBM1"/>
<keyword evidence="2" id="KW-1185">Reference proteome</keyword>
<sequence length="74" mass="8735">MVWDVCSEIDAQSEKRIELQKQLSVESRQGLQQRYNRRHHSQNSWAQAWYPQDGAELTAEENVNLTRVMDRECG</sequence>
<reference evidence="2" key="2">
    <citation type="submission" date="2015-01" db="EMBL/GenBank/DDBJ databases">
        <title>Evolutionary Origins and Diversification of the Mycorrhizal Mutualists.</title>
        <authorList>
            <consortium name="DOE Joint Genome Institute"/>
            <consortium name="Mycorrhizal Genomics Consortium"/>
            <person name="Kohler A."/>
            <person name="Kuo A."/>
            <person name="Nagy L.G."/>
            <person name="Floudas D."/>
            <person name="Copeland A."/>
            <person name="Barry K.W."/>
            <person name="Cichocki N."/>
            <person name="Veneault-Fourrey C."/>
            <person name="LaButti K."/>
            <person name="Lindquist E.A."/>
            <person name="Lipzen A."/>
            <person name="Lundell T."/>
            <person name="Morin E."/>
            <person name="Murat C."/>
            <person name="Riley R."/>
            <person name="Ohm R."/>
            <person name="Sun H."/>
            <person name="Tunlid A."/>
            <person name="Henrissat B."/>
            <person name="Grigoriev I.V."/>
            <person name="Hibbett D.S."/>
            <person name="Martin F."/>
        </authorList>
    </citation>
    <scope>NUCLEOTIDE SEQUENCE [LARGE SCALE GENOMIC DNA]</scope>
    <source>
        <strain evidence="2">F 1598</strain>
    </source>
</reference>
<protein>
    <submittedName>
        <fullName evidence="1">Uncharacterized protein</fullName>
    </submittedName>
</protein>
<dbReference type="EMBL" id="KN832990">
    <property type="protein sequence ID" value="KIM83678.1"/>
    <property type="molecule type" value="Genomic_DNA"/>
</dbReference>
<dbReference type="Proteomes" id="UP000054166">
    <property type="component" value="Unassembled WGS sequence"/>
</dbReference>
<dbReference type="HOGENOM" id="CLU_2688668_0_0_1"/>
<proteinExistence type="predicted"/>
<gene>
    <name evidence="1" type="ORF">PILCRDRAFT_433288</name>
</gene>
<evidence type="ECO:0000313" key="2">
    <source>
        <dbReference type="Proteomes" id="UP000054166"/>
    </source>
</evidence>
<name>A0A0C3BBM1_PILCF</name>
<organism evidence="1 2">
    <name type="scientific">Piloderma croceum (strain F 1598)</name>
    <dbReference type="NCBI Taxonomy" id="765440"/>
    <lineage>
        <taxon>Eukaryota</taxon>
        <taxon>Fungi</taxon>
        <taxon>Dikarya</taxon>
        <taxon>Basidiomycota</taxon>
        <taxon>Agaricomycotina</taxon>
        <taxon>Agaricomycetes</taxon>
        <taxon>Agaricomycetidae</taxon>
        <taxon>Atheliales</taxon>
        <taxon>Atheliaceae</taxon>
        <taxon>Piloderma</taxon>
    </lineage>
</organism>
<accession>A0A0C3BBM1</accession>